<evidence type="ECO:0000256" key="2">
    <source>
        <dbReference type="ARBA" id="ARBA00004496"/>
    </source>
</evidence>
<evidence type="ECO:0000256" key="7">
    <source>
        <dbReference type="SAM" id="MobiDB-lite"/>
    </source>
</evidence>
<dbReference type="AlphaFoldDB" id="A0A642VBE9"/>
<feature type="compositionally biased region" description="Basic residues" evidence="7">
    <location>
        <begin position="106"/>
        <end position="115"/>
    </location>
</feature>
<dbReference type="InterPro" id="IPR000504">
    <property type="entry name" value="RRM_dom"/>
</dbReference>
<dbReference type="PROSITE" id="PS50102">
    <property type="entry name" value="RRM"/>
    <property type="match status" value="1"/>
</dbReference>
<dbReference type="InterPro" id="IPR012677">
    <property type="entry name" value="Nucleotide-bd_a/b_plait_sf"/>
</dbReference>
<comment type="caution">
    <text evidence="9">The sequence shown here is derived from an EMBL/GenBank/DDBJ whole genome shotgun (WGS) entry which is preliminary data.</text>
</comment>
<evidence type="ECO:0000259" key="8">
    <source>
        <dbReference type="PROSITE" id="PS50102"/>
    </source>
</evidence>
<dbReference type="GO" id="GO:0003729">
    <property type="term" value="F:mRNA binding"/>
    <property type="evidence" value="ECO:0007669"/>
    <property type="project" value="InterPro"/>
</dbReference>
<dbReference type="SUPFAM" id="SSF54928">
    <property type="entry name" value="RNA-binding domain, RBD"/>
    <property type="match status" value="1"/>
</dbReference>
<dbReference type="GO" id="GO:0005634">
    <property type="term" value="C:nucleus"/>
    <property type="evidence" value="ECO:0007669"/>
    <property type="project" value="UniProtKB-SubCell"/>
</dbReference>
<dbReference type="GO" id="GO:0006396">
    <property type="term" value="P:RNA processing"/>
    <property type="evidence" value="ECO:0007669"/>
    <property type="project" value="InterPro"/>
</dbReference>
<dbReference type="EMBL" id="SWFS01000088">
    <property type="protein sequence ID" value="KAA8916686.1"/>
    <property type="molecule type" value="Genomic_DNA"/>
</dbReference>
<feature type="region of interest" description="Disordered" evidence="7">
    <location>
        <begin position="95"/>
        <end position="115"/>
    </location>
</feature>
<keyword evidence="3" id="KW-0963">Cytoplasm</keyword>
<dbReference type="Gene3D" id="3.30.70.330">
    <property type="match status" value="1"/>
</dbReference>
<dbReference type="InterPro" id="IPR035979">
    <property type="entry name" value="RBD_domain_sf"/>
</dbReference>
<dbReference type="VEuPathDB" id="FungiDB:TRICI_001144"/>
<evidence type="ECO:0000256" key="6">
    <source>
        <dbReference type="PROSITE-ProRule" id="PRU00176"/>
    </source>
</evidence>
<evidence type="ECO:0000256" key="5">
    <source>
        <dbReference type="ARBA" id="ARBA00023242"/>
    </source>
</evidence>
<dbReference type="GO" id="GO:0005737">
    <property type="term" value="C:cytoplasm"/>
    <property type="evidence" value="ECO:0007669"/>
    <property type="project" value="UniProtKB-SubCell"/>
</dbReference>
<sequence>MWKTNYIAIEGWIIIVTNLHEEITEDEVADVFSDYGVVQNIHLNLDRRTGYAKGYALIEYQTAKEAQAAVTEANGIELLGKNIEVDFSFVSNANSESGAYSASKTGRSRSKSPGR</sequence>
<dbReference type="Proteomes" id="UP000761534">
    <property type="component" value="Unassembled WGS sequence"/>
</dbReference>
<feature type="compositionally biased region" description="Polar residues" evidence="7">
    <location>
        <begin position="95"/>
        <end position="105"/>
    </location>
</feature>
<comment type="subcellular location">
    <subcellularLocation>
        <location evidence="2">Cytoplasm</location>
    </subcellularLocation>
    <subcellularLocation>
        <location evidence="1">Nucleus</location>
    </subcellularLocation>
</comment>
<accession>A0A642VBE9</accession>
<dbReference type="SMART" id="SM00360">
    <property type="entry name" value="RRM"/>
    <property type="match status" value="1"/>
</dbReference>
<name>A0A642VBE9_9ASCO</name>
<dbReference type="PRINTS" id="PR01738">
    <property type="entry name" value="RNABINDINGM8"/>
</dbReference>
<keyword evidence="5" id="KW-0539">Nucleus</keyword>
<dbReference type="CDD" id="cd12324">
    <property type="entry name" value="RRM_RBM8"/>
    <property type="match status" value="1"/>
</dbReference>
<keyword evidence="10" id="KW-1185">Reference proteome</keyword>
<dbReference type="InterPro" id="IPR033744">
    <property type="entry name" value="RRM_RBM8"/>
</dbReference>
<dbReference type="PANTHER" id="PTHR45894">
    <property type="entry name" value="RNA-BINDING PROTEIN 8A"/>
    <property type="match status" value="1"/>
</dbReference>
<evidence type="ECO:0000256" key="1">
    <source>
        <dbReference type="ARBA" id="ARBA00004123"/>
    </source>
</evidence>
<evidence type="ECO:0000313" key="10">
    <source>
        <dbReference type="Proteomes" id="UP000761534"/>
    </source>
</evidence>
<evidence type="ECO:0000313" key="9">
    <source>
        <dbReference type="EMBL" id="KAA8916686.1"/>
    </source>
</evidence>
<dbReference type="OrthoDB" id="15688at2759"/>
<keyword evidence="4 6" id="KW-0694">RNA-binding</keyword>
<dbReference type="InterPro" id="IPR008111">
    <property type="entry name" value="RNA-bd_8"/>
</dbReference>
<feature type="domain" description="RRM" evidence="8">
    <location>
        <begin position="12"/>
        <end position="90"/>
    </location>
</feature>
<proteinExistence type="predicted"/>
<organism evidence="9 10">
    <name type="scientific">Trichomonascus ciferrii</name>
    <dbReference type="NCBI Taxonomy" id="44093"/>
    <lineage>
        <taxon>Eukaryota</taxon>
        <taxon>Fungi</taxon>
        <taxon>Dikarya</taxon>
        <taxon>Ascomycota</taxon>
        <taxon>Saccharomycotina</taxon>
        <taxon>Dipodascomycetes</taxon>
        <taxon>Dipodascales</taxon>
        <taxon>Trichomonascaceae</taxon>
        <taxon>Trichomonascus</taxon>
        <taxon>Trichomonascus ciferrii complex</taxon>
    </lineage>
</organism>
<protein>
    <recommendedName>
        <fullName evidence="8">RRM domain-containing protein</fullName>
    </recommendedName>
</protein>
<evidence type="ECO:0000256" key="4">
    <source>
        <dbReference type="ARBA" id="ARBA00022884"/>
    </source>
</evidence>
<reference evidence="9" key="1">
    <citation type="journal article" date="2019" name="G3 (Bethesda)">
        <title>Genome Assemblies of Two Rare Opportunistic Yeast Pathogens: Diutina rugosa (syn. Candida rugosa) and Trichomonascus ciferrii (syn. Candida ciferrii).</title>
        <authorList>
            <person name="Mixao V."/>
            <person name="Saus E."/>
            <person name="Hansen A.P."/>
            <person name="Lass-Florl C."/>
            <person name="Gabaldon T."/>
        </authorList>
    </citation>
    <scope>NUCLEOTIDE SEQUENCE</scope>
    <source>
        <strain evidence="9">CBS 4856</strain>
    </source>
</reference>
<dbReference type="Pfam" id="PF00076">
    <property type="entry name" value="RRM_1"/>
    <property type="match status" value="1"/>
</dbReference>
<evidence type="ECO:0000256" key="3">
    <source>
        <dbReference type="ARBA" id="ARBA00022490"/>
    </source>
</evidence>
<gene>
    <name evidence="9" type="ORF">TRICI_001144</name>
</gene>